<sequence length="473" mass="51278">MAFKNRNPDTARALIPYSNLVGGELVQAVNLGDSALISGIISIGADILWTSPNGKTVLEGAAKVENATVLSLYFSSGGSYQSAALYGAVEAAIKSKDYAIVRLLASHRPIEEIDCYEASSLVLSIRALEWGLASLLLCGPFLPGPSKAFMEPCAAAVEMAWRALGVVKPYWIQPLTGVESNNVVPTVYLTPLSTALLSGSQSLIEEMVSPLLLAIQSGDIGSVRLILDAGANIEFQVSGITALSQAVLEERLDIVKRVLDRGASTDPLIQSGDGPTALQWVAMNGYLSVVKLLLSRGADINALPVKVHGRTALEGAAEHGKLDMVYLLLEMGSKIDGDMGIYYVRSVGLAKREGHWDIANFLKKHGSWGVKHQILHDRPGILDDDAHFRYDKDTDCWDIRQMIRKHQSYDWYSVGSSYCSTDSSPDGSFDAFDIIDGEVEQAEDTEDESEKRPSTSYNTNSTPQTGWDNIIYS</sequence>
<organism evidence="5 6">
    <name type="scientific">Xylaria hypoxylon</name>
    <dbReference type="NCBI Taxonomy" id="37992"/>
    <lineage>
        <taxon>Eukaryota</taxon>
        <taxon>Fungi</taxon>
        <taxon>Dikarya</taxon>
        <taxon>Ascomycota</taxon>
        <taxon>Pezizomycotina</taxon>
        <taxon>Sordariomycetes</taxon>
        <taxon>Xylariomycetidae</taxon>
        <taxon>Xylariales</taxon>
        <taxon>Xylariaceae</taxon>
        <taxon>Xylaria</taxon>
    </lineage>
</organism>
<keyword evidence="1" id="KW-0677">Repeat</keyword>
<evidence type="ECO:0000256" key="2">
    <source>
        <dbReference type="ARBA" id="ARBA00023043"/>
    </source>
</evidence>
<dbReference type="EMBL" id="SKBN01000055">
    <property type="protein sequence ID" value="TGJ84983.1"/>
    <property type="molecule type" value="Genomic_DNA"/>
</dbReference>
<dbReference type="PROSITE" id="PS50297">
    <property type="entry name" value="ANK_REP_REGION"/>
    <property type="match status" value="3"/>
</dbReference>
<name>A0A4Z0Z2J0_9PEZI</name>
<reference evidence="5 6" key="1">
    <citation type="submission" date="2019-03" db="EMBL/GenBank/DDBJ databases">
        <title>Draft genome sequence of Xylaria hypoxylon DSM 108379, a ubiquitous saprotrophic-parasitic fungi on hardwood.</title>
        <authorList>
            <person name="Buettner E."/>
            <person name="Leonhardt S."/>
            <person name="Gebauer A.M."/>
            <person name="Liers C."/>
            <person name="Hofrichter M."/>
            <person name="Kellner H."/>
        </authorList>
    </citation>
    <scope>NUCLEOTIDE SEQUENCE [LARGE SCALE GENOMIC DNA]</scope>
    <source>
        <strain evidence="5 6">DSM 108379</strain>
    </source>
</reference>
<dbReference type="AlphaFoldDB" id="A0A4Z0Z2J0"/>
<evidence type="ECO:0000256" key="4">
    <source>
        <dbReference type="SAM" id="MobiDB-lite"/>
    </source>
</evidence>
<keyword evidence="2 3" id="KW-0040">ANK repeat</keyword>
<feature type="compositionally biased region" description="Polar residues" evidence="4">
    <location>
        <begin position="454"/>
        <end position="473"/>
    </location>
</feature>
<evidence type="ECO:0000256" key="3">
    <source>
        <dbReference type="PROSITE-ProRule" id="PRU00023"/>
    </source>
</evidence>
<keyword evidence="6" id="KW-1185">Reference proteome</keyword>
<evidence type="ECO:0000256" key="1">
    <source>
        <dbReference type="ARBA" id="ARBA00022737"/>
    </source>
</evidence>
<dbReference type="Proteomes" id="UP000297716">
    <property type="component" value="Unassembled WGS sequence"/>
</dbReference>
<dbReference type="SUPFAM" id="SSF48403">
    <property type="entry name" value="Ankyrin repeat"/>
    <property type="match status" value="2"/>
</dbReference>
<feature type="repeat" description="ANK" evidence="3">
    <location>
        <begin position="308"/>
        <end position="336"/>
    </location>
</feature>
<evidence type="ECO:0000313" key="6">
    <source>
        <dbReference type="Proteomes" id="UP000297716"/>
    </source>
</evidence>
<protein>
    <submittedName>
        <fullName evidence="5">Uncharacterized protein</fullName>
    </submittedName>
</protein>
<feature type="region of interest" description="Disordered" evidence="4">
    <location>
        <begin position="436"/>
        <end position="473"/>
    </location>
</feature>
<feature type="compositionally biased region" description="Acidic residues" evidence="4">
    <location>
        <begin position="436"/>
        <end position="448"/>
    </location>
</feature>
<dbReference type="InterPro" id="IPR002110">
    <property type="entry name" value="Ankyrin_rpt"/>
</dbReference>
<feature type="repeat" description="ANK" evidence="3">
    <location>
        <begin position="273"/>
        <end position="305"/>
    </location>
</feature>
<accession>A0A4Z0Z2J0</accession>
<comment type="caution">
    <text evidence="5">The sequence shown here is derived from an EMBL/GenBank/DDBJ whole genome shotgun (WGS) entry which is preliminary data.</text>
</comment>
<gene>
    <name evidence="5" type="ORF">E0Z10_g3780</name>
</gene>
<dbReference type="PANTHER" id="PTHR24198:SF165">
    <property type="entry name" value="ANKYRIN REPEAT-CONTAINING PROTEIN-RELATED"/>
    <property type="match status" value="1"/>
</dbReference>
<feature type="repeat" description="ANK" evidence="3">
    <location>
        <begin position="206"/>
        <end position="238"/>
    </location>
</feature>
<dbReference type="Pfam" id="PF12796">
    <property type="entry name" value="Ank_2"/>
    <property type="match status" value="1"/>
</dbReference>
<dbReference type="STRING" id="37992.A0A4Z0Z2J0"/>
<dbReference type="OrthoDB" id="539213at2759"/>
<dbReference type="SMART" id="SM00248">
    <property type="entry name" value="ANK"/>
    <property type="match status" value="5"/>
</dbReference>
<dbReference type="InterPro" id="IPR036770">
    <property type="entry name" value="Ankyrin_rpt-contain_sf"/>
</dbReference>
<dbReference type="Gene3D" id="1.25.40.20">
    <property type="entry name" value="Ankyrin repeat-containing domain"/>
    <property type="match status" value="2"/>
</dbReference>
<dbReference type="PANTHER" id="PTHR24198">
    <property type="entry name" value="ANKYRIN REPEAT AND PROTEIN KINASE DOMAIN-CONTAINING PROTEIN"/>
    <property type="match status" value="1"/>
</dbReference>
<dbReference type="PROSITE" id="PS50088">
    <property type="entry name" value="ANK_REPEAT"/>
    <property type="match status" value="3"/>
</dbReference>
<proteinExistence type="predicted"/>
<evidence type="ECO:0000313" key="5">
    <source>
        <dbReference type="EMBL" id="TGJ84983.1"/>
    </source>
</evidence>